<comment type="catalytic activity">
    <reaction evidence="14">
        <text>a 5'-end (N(2),N(7)-dimethyl 5'-triphosphoguanosine)-ribonucleoside in snoRNA + S-adenosyl-L-methionine = a 5'-end (N(2),N(2),N(7)-trimethyl 5'-triphosphoguanosine)-ribonucleoside in snoRNA + S-adenosyl-L-homocysteine + H(+)</text>
        <dbReference type="Rhea" id="RHEA:78507"/>
        <dbReference type="Rhea" id="RHEA-COMP:19088"/>
        <dbReference type="Rhea" id="RHEA-COMP:19090"/>
        <dbReference type="ChEBI" id="CHEBI:15378"/>
        <dbReference type="ChEBI" id="CHEBI:57856"/>
        <dbReference type="ChEBI" id="CHEBI:59789"/>
        <dbReference type="ChEBI" id="CHEBI:167623"/>
        <dbReference type="ChEBI" id="CHEBI:172880"/>
    </reaction>
    <physiologicalReaction direction="left-to-right" evidence="14">
        <dbReference type="Rhea" id="RHEA:78508"/>
    </physiologicalReaction>
</comment>
<keyword evidence="6" id="KW-0597">Phosphoprotein</keyword>
<keyword evidence="24" id="KW-1185">Reference proteome</keyword>
<keyword evidence="11" id="KW-0804">Transcription</keyword>
<comment type="function">
    <text evidence="19">Catalyzes the 2 serial methylation steps for the conversion of the 7-monomethylguanosine (m(7)G) caps of snRNAs and snoRNAs to a 2,2,7-trimethylguanosine (m(2,2,7)G) cap structure. The enzyme is specific for guanine, and N7 methylation must precede N2 methylation. Hypermethylation of the m7G cap of U snRNAs leads to their concentration in nuclear foci, their colocalization with coilin and the formation of canonical Cajal bodies (CBs). Plays a role in transcriptional regulation.</text>
</comment>
<dbReference type="InterPro" id="IPR029063">
    <property type="entry name" value="SAM-dependent_MTases_sf"/>
</dbReference>
<evidence type="ECO:0000256" key="16">
    <source>
        <dbReference type="ARBA" id="ARBA00048763"/>
    </source>
</evidence>
<evidence type="ECO:0000256" key="17">
    <source>
        <dbReference type="ARBA" id="ARBA00049075"/>
    </source>
</evidence>
<dbReference type="Gene3D" id="3.40.50.150">
    <property type="entry name" value="Vaccinia Virus protein VP39"/>
    <property type="match status" value="1"/>
</dbReference>
<evidence type="ECO:0000256" key="13">
    <source>
        <dbReference type="ARBA" id="ARBA00025783"/>
    </source>
</evidence>
<gene>
    <name evidence="23" type="ORF">TBRA_LOCUS16575</name>
</gene>
<organism evidence="23 24">
    <name type="scientific">Trichogramma brassicae</name>
    <dbReference type="NCBI Taxonomy" id="86971"/>
    <lineage>
        <taxon>Eukaryota</taxon>
        <taxon>Metazoa</taxon>
        <taxon>Ecdysozoa</taxon>
        <taxon>Arthropoda</taxon>
        <taxon>Hexapoda</taxon>
        <taxon>Insecta</taxon>
        <taxon>Pterygota</taxon>
        <taxon>Neoptera</taxon>
        <taxon>Endopterygota</taxon>
        <taxon>Hymenoptera</taxon>
        <taxon>Apocrita</taxon>
        <taxon>Proctotrupomorpha</taxon>
        <taxon>Chalcidoidea</taxon>
        <taxon>Trichogrammatidae</taxon>
        <taxon>Trichogramma</taxon>
    </lineage>
</organism>
<protein>
    <recommendedName>
        <fullName evidence="4">Trimethylguanosine synthase</fullName>
    </recommendedName>
    <alternativeName>
        <fullName evidence="18">Cap-specific guanine-N(2) methyltransferase</fullName>
    </alternativeName>
    <alternativeName>
        <fullName evidence="21">Nuclear receptor coactivator 6-interacting protein</fullName>
    </alternativeName>
    <alternativeName>
        <fullName evidence="22">PRIP-interacting protein with methyltransferase motif</fullName>
    </alternativeName>
</protein>
<evidence type="ECO:0000256" key="20">
    <source>
        <dbReference type="ARBA" id="ARBA00064494"/>
    </source>
</evidence>
<dbReference type="FunFam" id="3.40.50.150:FF:000066">
    <property type="entry name" value="Trimethylguanosine synthase 1"/>
    <property type="match status" value="1"/>
</dbReference>
<dbReference type="GO" id="GO:0071164">
    <property type="term" value="F:RNA cap trimethylguanosine synthase activity"/>
    <property type="evidence" value="ECO:0007669"/>
    <property type="project" value="TreeGrafter"/>
</dbReference>
<dbReference type="Proteomes" id="UP000479190">
    <property type="component" value="Unassembled WGS sequence"/>
</dbReference>
<comment type="subcellular location">
    <subcellularLocation>
        <location evidence="2">Cytoplasm</location>
    </subcellularLocation>
    <subcellularLocation>
        <location evidence="1">Nucleus</location>
        <location evidence="1">Cajal body</location>
    </subcellularLocation>
    <subcellularLocation>
        <location evidence="3">Nucleus</location>
        <location evidence="3">Nucleolus</location>
    </subcellularLocation>
</comment>
<evidence type="ECO:0000313" key="23">
    <source>
        <dbReference type="EMBL" id="CAB0045018.1"/>
    </source>
</evidence>
<evidence type="ECO:0000256" key="22">
    <source>
        <dbReference type="ARBA" id="ARBA00081504"/>
    </source>
</evidence>
<dbReference type="OrthoDB" id="194443at2759"/>
<evidence type="ECO:0000256" key="19">
    <source>
        <dbReference type="ARBA" id="ARBA00057179"/>
    </source>
</evidence>
<accession>A0A6H5J8S0</accession>
<evidence type="ECO:0000256" key="21">
    <source>
        <dbReference type="ARBA" id="ARBA00079339"/>
    </source>
</evidence>
<dbReference type="GO" id="GO:0005737">
    <property type="term" value="C:cytoplasm"/>
    <property type="evidence" value="ECO:0007669"/>
    <property type="project" value="UniProtKB-SubCell"/>
</dbReference>
<evidence type="ECO:0000256" key="11">
    <source>
        <dbReference type="ARBA" id="ARBA00023163"/>
    </source>
</evidence>
<evidence type="ECO:0000256" key="12">
    <source>
        <dbReference type="ARBA" id="ARBA00023242"/>
    </source>
</evidence>
<comment type="similarity">
    <text evidence="13">Belongs to the methyltransferase superfamily. Trimethylguanosine synthase family.</text>
</comment>
<comment type="catalytic activity">
    <reaction evidence="17">
        <text>a 5'-end (N(7)-methyl 5'-triphosphoguanosine)-ribonucleoside in snRNA + S-adenosyl-L-methionine = a 5'-end (N(2),N(7)-dimethyl 5'-triphosphoguanosine)-ribonucleoside in snRNA + S-adenosyl-L-homocysteine + H(+)</text>
        <dbReference type="Rhea" id="RHEA:78471"/>
        <dbReference type="Rhea" id="RHEA-COMP:19085"/>
        <dbReference type="Rhea" id="RHEA-COMP:19087"/>
        <dbReference type="ChEBI" id="CHEBI:15378"/>
        <dbReference type="ChEBI" id="CHEBI:57856"/>
        <dbReference type="ChEBI" id="CHEBI:59789"/>
        <dbReference type="ChEBI" id="CHEBI:156461"/>
        <dbReference type="ChEBI" id="CHEBI:172880"/>
    </reaction>
    <physiologicalReaction direction="left-to-right" evidence="17">
        <dbReference type="Rhea" id="RHEA:78472"/>
    </physiologicalReaction>
</comment>
<evidence type="ECO:0000256" key="4">
    <source>
        <dbReference type="ARBA" id="ARBA00018517"/>
    </source>
</evidence>
<name>A0A6H5J8S0_9HYME</name>
<keyword evidence="12" id="KW-0539">Nucleus</keyword>
<dbReference type="AlphaFoldDB" id="A0A6H5J8S0"/>
<keyword evidence="10" id="KW-0805">Transcription regulation</keyword>
<dbReference type="Pfam" id="PF09445">
    <property type="entry name" value="Methyltransf_15"/>
    <property type="match status" value="1"/>
</dbReference>
<evidence type="ECO:0000256" key="5">
    <source>
        <dbReference type="ARBA" id="ARBA00022490"/>
    </source>
</evidence>
<dbReference type="CDD" id="cd02440">
    <property type="entry name" value="AdoMet_MTases"/>
    <property type="match status" value="1"/>
</dbReference>
<keyword evidence="7" id="KW-0489">Methyltransferase</keyword>
<evidence type="ECO:0000256" key="10">
    <source>
        <dbReference type="ARBA" id="ARBA00023015"/>
    </source>
</evidence>
<keyword evidence="9" id="KW-0949">S-adenosyl-L-methionine</keyword>
<evidence type="ECO:0000256" key="18">
    <source>
        <dbReference type="ARBA" id="ARBA00049790"/>
    </source>
</evidence>
<evidence type="ECO:0000256" key="14">
    <source>
        <dbReference type="ARBA" id="ARBA00047418"/>
    </source>
</evidence>
<keyword evidence="5" id="KW-0963">Cytoplasm</keyword>
<dbReference type="PANTHER" id="PTHR14741">
    <property type="entry name" value="S-ADENOSYLMETHIONINE-DEPENDENT METHYLTRANSFERASE RELATED"/>
    <property type="match status" value="1"/>
</dbReference>
<evidence type="ECO:0000256" key="3">
    <source>
        <dbReference type="ARBA" id="ARBA00004604"/>
    </source>
</evidence>
<sequence>MENKSKRKCQPSAFQYCTAKFQKVDMGSVILELPECQEKSLEAYEEIKEDLEEGVIDDLEEKKRQKIQKKFWIKRYQLFSKFDQGIKLDYESWFSVTPEKIARHIAERCKCKIIIDAFAGAGGNTINFAQTCDRVIAIDIDPKKIDLARNNAKIYGVEHKIEFLIGDFFELAPMLKADVVFLSPPWGGPSYINKSILNLENIMSPHGGEKLLEQARKITKEIAYYLPKNINKQQLAIAAGPNCKVEIESNYLDDKIIAKTAYYGNLLKV</sequence>
<dbReference type="PANTHER" id="PTHR14741:SF32">
    <property type="entry name" value="TRIMETHYLGUANOSINE SYNTHASE"/>
    <property type="match status" value="1"/>
</dbReference>
<evidence type="ECO:0000256" key="6">
    <source>
        <dbReference type="ARBA" id="ARBA00022553"/>
    </source>
</evidence>
<reference evidence="23 24" key="1">
    <citation type="submission" date="2020-02" db="EMBL/GenBank/DDBJ databases">
        <authorList>
            <person name="Ferguson B K."/>
        </authorList>
    </citation>
    <scope>NUCLEOTIDE SEQUENCE [LARGE SCALE GENOMIC DNA]</scope>
</reference>
<evidence type="ECO:0000256" key="2">
    <source>
        <dbReference type="ARBA" id="ARBA00004496"/>
    </source>
</evidence>
<evidence type="ECO:0000256" key="7">
    <source>
        <dbReference type="ARBA" id="ARBA00022603"/>
    </source>
</evidence>
<evidence type="ECO:0000256" key="1">
    <source>
        <dbReference type="ARBA" id="ARBA00004408"/>
    </source>
</evidence>
<dbReference type="SUPFAM" id="SSF53335">
    <property type="entry name" value="S-adenosyl-L-methionine-dependent methyltransferases"/>
    <property type="match status" value="1"/>
</dbReference>
<keyword evidence="8" id="KW-0808">Transferase</keyword>
<evidence type="ECO:0000256" key="8">
    <source>
        <dbReference type="ARBA" id="ARBA00022679"/>
    </source>
</evidence>
<dbReference type="GO" id="GO:0015030">
    <property type="term" value="C:Cajal body"/>
    <property type="evidence" value="ECO:0007669"/>
    <property type="project" value="UniProtKB-SubCell"/>
</dbReference>
<dbReference type="EMBL" id="CADCXV010001516">
    <property type="protein sequence ID" value="CAB0045018.1"/>
    <property type="molecule type" value="Genomic_DNA"/>
</dbReference>
<comment type="subunit">
    <text evidence="20">May form homooligomers. Interacts with CREBBP/CBP, EED/WAIT1, EP300/P300, NCOA6/PRIP, PPARBP/PBP and SMN.</text>
</comment>
<proteinExistence type="inferred from homology"/>
<comment type="catalytic activity">
    <reaction evidence="15">
        <text>a 5'-end (N(7)-methyl 5'-triphosphoguanosine)-ribonucleoside in snoRNA + S-adenosyl-L-methionine = a 5'-end (N(2),N(7)-dimethyl 5'-triphosphoguanosine)-ribonucleoside in snoRNA + S-adenosyl-L-homocysteine + H(+)</text>
        <dbReference type="Rhea" id="RHEA:78475"/>
        <dbReference type="Rhea" id="RHEA-COMP:19086"/>
        <dbReference type="Rhea" id="RHEA-COMP:19088"/>
        <dbReference type="ChEBI" id="CHEBI:15378"/>
        <dbReference type="ChEBI" id="CHEBI:57856"/>
        <dbReference type="ChEBI" id="CHEBI:59789"/>
        <dbReference type="ChEBI" id="CHEBI:156461"/>
        <dbReference type="ChEBI" id="CHEBI:172880"/>
    </reaction>
    <physiologicalReaction direction="left-to-right" evidence="15">
        <dbReference type="Rhea" id="RHEA:78476"/>
    </physiologicalReaction>
</comment>
<evidence type="ECO:0000313" key="24">
    <source>
        <dbReference type="Proteomes" id="UP000479190"/>
    </source>
</evidence>
<evidence type="ECO:0000256" key="9">
    <source>
        <dbReference type="ARBA" id="ARBA00022691"/>
    </source>
</evidence>
<evidence type="ECO:0000256" key="15">
    <source>
        <dbReference type="ARBA" id="ARBA00048740"/>
    </source>
</evidence>
<dbReference type="InterPro" id="IPR019012">
    <property type="entry name" value="RNA_cap_Gua-N2-MeTrfase"/>
</dbReference>
<dbReference type="GO" id="GO:0005730">
    <property type="term" value="C:nucleolus"/>
    <property type="evidence" value="ECO:0007669"/>
    <property type="project" value="UniProtKB-SubCell"/>
</dbReference>
<comment type="catalytic activity">
    <reaction evidence="16">
        <text>a 5'-end (N(2),N(7)-dimethyl 5'-triphosphoguanosine)-ribonucleoside in snRNA + S-adenosyl-L-methionine = a 5'-end (N(2),N(2),N(7)-trimethyl 5'-triphosphoguanosine)-ribonucleoside in snRNA + S-adenosyl-L-homocysteine + H(+)</text>
        <dbReference type="Rhea" id="RHEA:78479"/>
        <dbReference type="Rhea" id="RHEA-COMP:19087"/>
        <dbReference type="Rhea" id="RHEA-COMP:19089"/>
        <dbReference type="ChEBI" id="CHEBI:15378"/>
        <dbReference type="ChEBI" id="CHEBI:57856"/>
        <dbReference type="ChEBI" id="CHEBI:59789"/>
        <dbReference type="ChEBI" id="CHEBI:167623"/>
        <dbReference type="ChEBI" id="CHEBI:172880"/>
    </reaction>
    <physiologicalReaction direction="left-to-right" evidence="16">
        <dbReference type="Rhea" id="RHEA:78480"/>
    </physiologicalReaction>
</comment>